<evidence type="ECO:0000313" key="1">
    <source>
        <dbReference type="EMBL" id="GAA2073263.1"/>
    </source>
</evidence>
<dbReference type="EMBL" id="BAAAPY010000002">
    <property type="protein sequence ID" value="GAA2073263.1"/>
    <property type="molecule type" value="Genomic_DNA"/>
</dbReference>
<organism evidence="1 2">
    <name type="scientific">Aeromicrobium halocynthiae</name>
    <dbReference type="NCBI Taxonomy" id="560557"/>
    <lineage>
        <taxon>Bacteria</taxon>
        <taxon>Bacillati</taxon>
        <taxon>Actinomycetota</taxon>
        <taxon>Actinomycetes</taxon>
        <taxon>Propionibacteriales</taxon>
        <taxon>Nocardioidaceae</taxon>
        <taxon>Aeromicrobium</taxon>
    </lineage>
</organism>
<accession>A0ABN2VWM8</accession>
<dbReference type="Proteomes" id="UP001501480">
    <property type="component" value="Unassembled WGS sequence"/>
</dbReference>
<protein>
    <submittedName>
        <fullName evidence="1">Uncharacterized protein</fullName>
    </submittedName>
</protein>
<proteinExistence type="predicted"/>
<comment type="caution">
    <text evidence="1">The sequence shown here is derived from an EMBL/GenBank/DDBJ whole genome shotgun (WGS) entry which is preliminary data.</text>
</comment>
<dbReference type="RefSeq" id="WP_344325106.1">
    <property type="nucleotide sequence ID" value="NZ_BAAAPY010000002.1"/>
</dbReference>
<name>A0ABN2VWM8_9ACTN</name>
<reference evidence="1 2" key="1">
    <citation type="journal article" date="2019" name="Int. J. Syst. Evol. Microbiol.">
        <title>The Global Catalogue of Microorganisms (GCM) 10K type strain sequencing project: providing services to taxonomists for standard genome sequencing and annotation.</title>
        <authorList>
            <consortium name="The Broad Institute Genomics Platform"/>
            <consortium name="The Broad Institute Genome Sequencing Center for Infectious Disease"/>
            <person name="Wu L."/>
            <person name="Ma J."/>
        </authorList>
    </citation>
    <scope>NUCLEOTIDE SEQUENCE [LARGE SCALE GENOMIC DNA]</scope>
    <source>
        <strain evidence="1 2">JCM 15749</strain>
    </source>
</reference>
<keyword evidence="2" id="KW-1185">Reference proteome</keyword>
<evidence type="ECO:0000313" key="2">
    <source>
        <dbReference type="Proteomes" id="UP001501480"/>
    </source>
</evidence>
<sequence length="76" mass="7997">MLGASGHAQRIAGTDVIEVRAAIDLRADADLVHEVAARTSQEVSSSLSAVKPATRVLLDAPRRLSRLTTSGPARVH</sequence>
<gene>
    <name evidence="1" type="ORF">GCM10009821_09420</name>
</gene>